<feature type="transmembrane region" description="Helical" evidence="8">
    <location>
        <begin position="163"/>
        <end position="185"/>
    </location>
</feature>
<gene>
    <name evidence="9" type="primary">sglT_1</name>
    <name evidence="9" type="ORF">STSP2_00238</name>
</gene>
<keyword evidence="4 8" id="KW-0812">Transmembrane</keyword>
<keyword evidence="10" id="KW-1185">Reference proteome</keyword>
<accession>A0A1U9NH68</accession>
<organism evidence="9 10">
    <name type="scientific">Anaerohalosphaera lusitana</name>
    <dbReference type="NCBI Taxonomy" id="1936003"/>
    <lineage>
        <taxon>Bacteria</taxon>
        <taxon>Pseudomonadati</taxon>
        <taxon>Planctomycetota</taxon>
        <taxon>Phycisphaerae</taxon>
        <taxon>Sedimentisphaerales</taxon>
        <taxon>Anaerohalosphaeraceae</taxon>
        <taxon>Anaerohalosphaera</taxon>
    </lineage>
</organism>
<dbReference type="GO" id="GO:0005886">
    <property type="term" value="C:plasma membrane"/>
    <property type="evidence" value="ECO:0007669"/>
    <property type="project" value="TreeGrafter"/>
</dbReference>
<dbReference type="PROSITE" id="PS50283">
    <property type="entry name" value="NA_SOLUT_SYMP_3"/>
    <property type="match status" value="1"/>
</dbReference>
<feature type="transmembrane region" description="Helical" evidence="8">
    <location>
        <begin position="463"/>
        <end position="483"/>
    </location>
</feature>
<evidence type="ECO:0000256" key="2">
    <source>
        <dbReference type="ARBA" id="ARBA00006434"/>
    </source>
</evidence>
<feature type="transmembrane region" description="Helical" evidence="8">
    <location>
        <begin position="192"/>
        <end position="216"/>
    </location>
</feature>
<evidence type="ECO:0000313" key="9">
    <source>
        <dbReference type="EMBL" id="AQT67098.1"/>
    </source>
</evidence>
<dbReference type="EMBL" id="CP019791">
    <property type="protein sequence ID" value="AQT67098.1"/>
    <property type="molecule type" value="Genomic_DNA"/>
</dbReference>
<dbReference type="OrthoDB" id="9814523at2"/>
<feature type="transmembrane region" description="Helical" evidence="8">
    <location>
        <begin position="45"/>
        <end position="69"/>
    </location>
</feature>
<feature type="transmembrane region" description="Helical" evidence="8">
    <location>
        <begin position="75"/>
        <end position="95"/>
    </location>
</feature>
<comment type="similarity">
    <text evidence="2 7">Belongs to the sodium:solute symporter (SSF) (TC 2.A.21) family.</text>
</comment>
<feature type="transmembrane region" description="Helical" evidence="8">
    <location>
        <begin position="115"/>
        <end position="134"/>
    </location>
</feature>
<dbReference type="KEGG" id="alus:STSP2_00238"/>
<dbReference type="CDD" id="cd10322">
    <property type="entry name" value="SLC5sbd"/>
    <property type="match status" value="1"/>
</dbReference>
<reference evidence="10" key="1">
    <citation type="submission" date="2017-02" db="EMBL/GenBank/DDBJ databases">
        <title>Comparative genomics and description of representatives of a novel lineage of planctomycetes thriving in anoxic sediments.</title>
        <authorList>
            <person name="Spring S."/>
            <person name="Bunk B."/>
            <person name="Sproer C."/>
        </authorList>
    </citation>
    <scope>NUCLEOTIDE SEQUENCE [LARGE SCALE GENOMIC DNA]</scope>
    <source>
        <strain evidence="10">ST-NAGAB-D1</strain>
    </source>
</reference>
<dbReference type="InterPro" id="IPR038377">
    <property type="entry name" value="Na/Glc_symporter_sf"/>
</dbReference>
<protein>
    <submittedName>
        <fullName evidence="9">Na(+)/glucose symporter</fullName>
    </submittedName>
</protein>
<evidence type="ECO:0000256" key="5">
    <source>
        <dbReference type="ARBA" id="ARBA00022989"/>
    </source>
</evidence>
<evidence type="ECO:0000256" key="7">
    <source>
        <dbReference type="RuleBase" id="RU362091"/>
    </source>
</evidence>
<comment type="subcellular location">
    <subcellularLocation>
        <location evidence="1">Membrane</location>
        <topology evidence="1">Multi-pass membrane protein</topology>
    </subcellularLocation>
</comment>
<dbReference type="GO" id="GO:0022857">
    <property type="term" value="F:transmembrane transporter activity"/>
    <property type="evidence" value="ECO:0007669"/>
    <property type="project" value="InterPro"/>
</dbReference>
<dbReference type="Proteomes" id="UP000189674">
    <property type="component" value="Chromosome"/>
</dbReference>
<keyword evidence="3" id="KW-0813">Transport</keyword>
<dbReference type="STRING" id="1936003.STSP2_00238"/>
<evidence type="ECO:0000256" key="3">
    <source>
        <dbReference type="ARBA" id="ARBA00022448"/>
    </source>
</evidence>
<feature type="transmembrane region" description="Helical" evidence="8">
    <location>
        <begin position="236"/>
        <end position="254"/>
    </location>
</feature>
<evidence type="ECO:0000256" key="1">
    <source>
        <dbReference type="ARBA" id="ARBA00004141"/>
    </source>
</evidence>
<feature type="transmembrane region" description="Helical" evidence="8">
    <location>
        <begin position="394"/>
        <end position="412"/>
    </location>
</feature>
<sequence length="506" mass="54543">MAVFDYVIFGLYMCAVLGVGFYHFRRNTDRDDYYVGGRAIKPHHVGLSIVATDVGGGFSIGLGGVGFMMGLAGSWLLFTGLVGAWLSAVLIIPKVKKLDAKHSMMTYPDFLRRRYGPTVALLAALISGIGYLGFTGGQILAGAKLAAGTIFTEAPFGMDPINFSLYVIAVITVLYTVVGGLKAVIYTDTVQWLILLGGLILVTVPATFMQIGGWGALRAELPKEYFNLTNIDSSTFINWMVTIIPIWLIAMTLYQRMYACKDEKDAKKAWYIAGIFEYPIMAFTGVILGMCARVVFPEAEPEMAMPMLIKDVLPIGVTGIVIAAYFSAIMSTADSCLMASSGNFVNDIIERYFCPSISDKGLMRLSQVVTLVIGATAVILAAQSEQVLDAIMTAYGFMVSGLFVPTLGAYFWKRSTGLAAGTGMLGGGITYLLLEFGAIEKLAQRFEWSSWLSLSEKMTALDLDPTCYGIAVSAVLFVVLSLFGPQRQVELSDSDSEDGDAGTAAA</sequence>
<dbReference type="Pfam" id="PF00474">
    <property type="entry name" value="SSF"/>
    <property type="match status" value="1"/>
</dbReference>
<feature type="transmembrane region" description="Helical" evidence="8">
    <location>
        <begin position="424"/>
        <end position="443"/>
    </location>
</feature>
<proteinExistence type="inferred from homology"/>
<keyword evidence="5 8" id="KW-1133">Transmembrane helix</keyword>
<dbReference type="Gene3D" id="1.20.1730.10">
    <property type="entry name" value="Sodium/glucose cotransporter"/>
    <property type="match status" value="1"/>
</dbReference>
<evidence type="ECO:0000256" key="6">
    <source>
        <dbReference type="ARBA" id="ARBA00023136"/>
    </source>
</evidence>
<evidence type="ECO:0000256" key="8">
    <source>
        <dbReference type="SAM" id="Phobius"/>
    </source>
</evidence>
<dbReference type="AlphaFoldDB" id="A0A1U9NH68"/>
<dbReference type="InterPro" id="IPR001734">
    <property type="entry name" value="Na/solute_symporter"/>
</dbReference>
<feature type="transmembrane region" description="Helical" evidence="8">
    <location>
        <begin position="316"/>
        <end position="340"/>
    </location>
</feature>
<feature type="transmembrane region" description="Helical" evidence="8">
    <location>
        <begin position="275"/>
        <end position="296"/>
    </location>
</feature>
<dbReference type="PANTHER" id="PTHR48086">
    <property type="entry name" value="SODIUM/PROLINE SYMPORTER-RELATED"/>
    <property type="match status" value="1"/>
</dbReference>
<evidence type="ECO:0000256" key="4">
    <source>
        <dbReference type="ARBA" id="ARBA00022692"/>
    </source>
</evidence>
<dbReference type="RefSeq" id="WP_146659058.1">
    <property type="nucleotide sequence ID" value="NZ_CP019791.1"/>
</dbReference>
<evidence type="ECO:0000313" key="10">
    <source>
        <dbReference type="Proteomes" id="UP000189674"/>
    </source>
</evidence>
<feature type="transmembrane region" description="Helical" evidence="8">
    <location>
        <begin position="361"/>
        <end position="382"/>
    </location>
</feature>
<name>A0A1U9NH68_9BACT</name>
<dbReference type="PANTHER" id="PTHR48086:SF7">
    <property type="entry name" value="SODIUM-SOLUTE SYMPORTER-RELATED"/>
    <property type="match status" value="1"/>
</dbReference>
<feature type="transmembrane region" description="Helical" evidence="8">
    <location>
        <begin position="6"/>
        <end position="24"/>
    </location>
</feature>
<keyword evidence="6 8" id="KW-0472">Membrane</keyword>
<dbReference type="InterPro" id="IPR050277">
    <property type="entry name" value="Sodium:Solute_Symporter"/>
</dbReference>